<dbReference type="Pfam" id="PF00026">
    <property type="entry name" value="Asp"/>
    <property type="match status" value="1"/>
</dbReference>
<dbReference type="OrthoDB" id="771136at2759"/>
<keyword evidence="4" id="KW-1185">Reference proteome</keyword>
<dbReference type="PANTHER" id="PTHR47966">
    <property type="entry name" value="BETA-SITE APP-CLEAVING ENZYME, ISOFORM A-RELATED"/>
    <property type="match status" value="1"/>
</dbReference>
<accession>A0A8J6B213</accession>
<comment type="caution">
    <text evidence="3">The sequence shown here is derived from an EMBL/GenBank/DDBJ whole genome shotgun (WGS) entry which is preliminary data.</text>
</comment>
<evidence type="ECO:0000313" key="4">
    <source>
        <dbReference type="Proteomes" id="UP000770717"/>
    </source>
</evidence>
<evidence type="ECO:0000256" key="1">
    <source>
        <dbReference type="ARBA" id="ARBA00007447"/>
    </source>
</evidence>
<dbReference type="InterPro" id="IPR033121">
    <property type="entry name" value="PEPTIDASE_A1"/>
</dbReference>
<dbReference type="Proteomes" id="UP000770717">
    <property type="component" value="Unassembled WGS sequence"/>
</dbReference>
<dbReference type="PANTHER" id="PTHR47966:SF82">
    <property type="entry name" value="PEPSIN A"/>
    <property type="match status" value="1"/>
</dbReference>
<dbReference type="AlphaFoldDB" id="A0A8J6B213"/>
<dbReference type="InterPro" id="IPR021109">
    <property type="entry name" value="Peptidase_aspartic_dom_sf"/>
</dbReference>
<dbReference type="InterPro" id="IPR001461">
    <property type="entry name" value="Aspartic_peptidase_A1"/>
</dbReference>
<evidence type="ECO:0000259" key="2">
    <source>
        <dbReference type="PROSITE" id="PS51767"/>
    </source>
</evidence>
<proteinExistence type="inferred from homology"/>
<dbReference type="GO" id="GO:0006508">
    <property type="term" value="P:proteolysis"/>
    <property type="evidence" value="ECO:0007669"/>
    <property type="project" value="InterPro"/>
</dbReference>
<organism evidence="3 4">
    <name type="scientific">Eleutherodactylus coqui</name>
    <name type="common">Puerto Rican coqui</name>
    <dbReference type="NCBI Taxonomy" id="57060"/>
    <lineage>
        <taxon>Eukaryota</taxon>
        <taxon>Metazoa</taxon>
        <taxon>Chordata</taxon>
        <taxon>Craniata</taxon>
        <taxon>Vertebrata</taxon>
        <taxon>Euteleostomi</taxon>
        <taxon>Amphibia</taxon>
        <taxon>Batrachia</taxon>
        <taxon>Anura</taxon>
        <taxon>Neobatrachia</taxon>
        <taxon>Hyloidea</taxon>
        <taxon>Eleutherodactylidae</taxon>
        <taxon>Eleutherodactylinae</taxon>
        <taxon>Eleutherodactylus</taxon>
        <taxon>Eleutherodactylus</taxon>
    </lineage>
</organism>
<gene>
    <name evidence="3" type="ORF">GDO78_013633</name>
</gene>
<feature type="domain" description="Peptidase A1" evidence="2">
    <location>
        <begin position="1"/>
        <end position="73"/>
    </location>
</feature>
<evidence type="ECO:0000313" key="3">
    <source>
        <dbReference type="EMBL" id="KAG9462662.1"/>
    </source>
</evidence>
<dbReference type="SUPFAM" id="SSF50630">
    <property type="entry name" value="Acid proteases"/>
    <property type="match status" value="1"/>
</dbReference>
<sequence>YHVTCSDIGSLPDLTITIGGAQYPVPAAAYISQFSGSCTSGFQTTAGPWILGDIFIREYFVAFDRSHNRIGFASAAKS</sequence>
<dbReference type="EMBL" id="WNTK01010119">
    <property type="protein sequence ID" value="KAG9462662.1"/>
    <property type="molecule type" value="Genomic_DNA"/>
</dbReference>
<dbReference type="PROSITE" id="PS51767">
    <property type="entry name" value="PEPTIDASE_A1"/>
    <property type="match status" value="1"/>
</dbReference>
<dbReference type="GO" id="GO:0004190">
    <property type="term" value="F:aspartic-type endopeptidase activity"/>
    <property type="evidence" value="ECO:0007669"/>
    <property type="project" value="InterPro"/>
</dbReference>
<comment type="similarity">
    <text evidence="1">Belongs to the peptidase A1 family.</text>
</comment>
<feature type="non-terminal residue" evidence="3">
    <location>
        <position position="1"/>
    </location>
</feature>
<dbReference type="Gene3D" id="2.40.70.10">
    <property type="entry name" value="Acid Proteases"/>
    <property type="match status" value="1"/>
</dbReference>
<protein>
    <recommendedName>
        <fullName evidence="2">Peptidase A1 domain-containing protein</fullName>
    </recommendedName>
</protein>
<name>A0A8J6B213_ELECQ</name>
<reference evidence="3" key="1">
    <citation type="thesis" date="2020" institute="ProQuest LLC" country="789 East Eisenhower Parkway, Ann Arbor, MI, USA">
        <title>Comparative Genomics and Chromosome Evolution.</title>
        <authorList>
            <person name="Mudd A.B."/>
        </authorList>
    </citation>
    <scope>NUCLEOTIDE SEQUENCE</scope>
    <source>
        <strain evidence="3">HN-11 Male</strain>
        <tissue evidence="3">Kidney and liver</tissue>
    </source>
</reference>